<dbReference type="SUPFAM" id="SSF103025">
    <property type="entry name" value="Folate-binding domain"/>
    <property type="match status" value="1"/>
</dbReference>
<dbReference type="InterPro" id="IPR027266">
    <property type="entry name" value="TrmE/GcvT-like"/>
</dbReference>
<dbReference type="FunCoup" id="A0A1E1JX52">
    <property type="interactions" value="1205"/>
</dbReference>
<evidence type="ECO:0000259" key="15">
    <source>
        <dbReference type="Pfam" id="PF08669"/>
    </source>
</evidence>
<dbReference type="EC" id="2.1.2.10" evidence="4 12"/>
<feature type="binding site" evidence="11">
    <location>
        <position position="285"/>
    </location>
    <ligand>
        <name>substrate</name>
    </ligand>
</feature>
<keyword evidence="6 12" id="KW-0808">Transferase</keyword>
<dbReference type="Proteomes" id="UP000178129">
    <property type="component" value="Unassembled WGS sequence"/>
</dbReference>
<evidence type="ECO:0000256" key="4">
    <source>
        <dbReference type="ARBA" id="ARBA00012616"/>
    </source>
</evidence>
<dbReference type="AlphaFoldDB" id="A0A1E1JX52"/>
<dbReference type="GO" id="GO:0005960">
    <property type="term" value="C:glycine cleavage complex"/>
    <property type="evidence" value="ECO:0007669"/>
    <property type="project" value="InterPro"/>
</dbReference>
<dbReference type="EMBL" id="FJUW01000004">
    <property type="protein sequence ID" value="CZS90495.1"/>
    <property type="molecule type" value="Genomic_DNA"/>
</dbReference>
<proteinExistence type="inferred from homology"/>
<evidence type="ECO:0000256" key="7">
    <source>
        <dbReference type="ARBA" id="ARBA00022946"/>
    </source>
</evidence>
<dbReference type="STRING" id="914237.A0A1E1JX52"/>
<organism evidence="16 17">
    <name type="scientific">Rhynchosporium graminicola</name>
    <dbReference type="NCBI Taxonomy" id="2792576"/>
    <lineage>
        <taxon>Eukaryota</taxon>
        <taxon>Fungi</taxon>
        <taxon>Dikarya</taxon>
        <taxon>Ascomycota</taxon>
        <taxon>Pezizomycotina</taxon>
        <taxon>Leotiomycetes</taxon>
        <taxon>Helotiales</taxon>
        <taxon>Ploettnerulaceae</taxon>
        <taxon>Rhynchosporium</taxon>
    </lineage>
</organism>
<reference evidence="17" key="1">
    <citation type="submission" date="2016-03" db="EMBL/GenBank/DDBJ databases">
        <authorList>
            <person name="Ploux O."/>
        </authorList>
    </citation>
    <scope>NUCLEOTIDE SEQUENCE [LARGE SCALE GENOMIC DNA]</scope>
    <source>
        <strain evidence="17">UK7</strain>
    </source>
</reference>
<dbReference type="GO" id="GO:0005739">
    <property type="term" value="C:mitochondrion"/>
    <property type="evidence" value="ECO:0007669"/>
    <property type="project" value="UniProtKB-SubCell"/>
</dbReference>
<dbReference type="GO" id="GO:0006546">
    <property type="term" value="P:glycine catabolic process"/>
    <property type="evidence" value="ECO:0007669"/>
    <property type="project" value="InterPro"/>
</dbReference>
<comment type="catalytic activity">
    <reaction evidence="10 12">
        <text>N(6)-[(R)-S(8)-aminomethyldihydrolipoyl]-L-lysyl-[protein] + (6S)-5,6,7,8-tetrahydrofolate = N(6)-[(R)-dihydrolipoyl]-L-lysyl-[protein] + (6R)-5,10-methylene-5,6,7,8-tetrahydrofolate + NH4(+)</text>
        <dbReference type="Rhea" id="RHEA:16945"/>
        <dbReference type="Rhea" id="RHEA-COMP:10475"/>
        <dbReference type="Rhea" id="RHEA-COMP:10492"/>
        <dbReference type="ChEBI" id="CHEBI:15636"/>
        <dbReference type="ChEBI" id="CHEBI:28938"/>
        <dbReference type="ChEBI" id="CHEBI:57453"/>
        <dbReference type="ChEBI" id="CHEBI:83100"/>
        <dbReference type="ChEBI" id="CHEBI:83143"/>
        <dbReference type="EC" id="2.1.2.10"/>
    </reaction>
</comment>
<keyword evidence="5 12" id="KW-0032">Aminotransferase</keyword>
<keyword evidence="8 12" id="KW-0496">Mitochondrion</keyword>
<dbReference type="FunFam" id="2.40.30.110:FF:000002">
    <property type="entry name" value="Aminomethyltransferase"/>
    <property type="match status" value="1"/>
</dbReference>
<comment type="subunit">
    <text evidence="3 12">The glycine cleavage system is composed of four proteins: P, T, L and H.</text>
</comment>
<evidence type="ECO:0000313" key="17">
    <source>
        <dbReference type="Proteomes" id="UP000178129"/>
    </source>
</evidence>
<dbReference type="NCBIfam" id="TIGR00528">
    <property type="entry name" value="gcvT"/>
    <property type="match status" value="1"/>
</dbReference>
<accession>A0A1E1JX52</accession>
<feature type="domain" description="Aminomethyltransferase C-terminal" evidence="15">
    <location>
        <begin position="380"/>
        <end position="457"/>
    </location>
</feature>
<dbReference type="Pfam" id="PF08669">
    <property type="entry name" value="GCV_T_C"/>
    <property type="match status" value="1"/>
</dbReference>
<comment type="subcellular location">
    <subcellularLocation>
        <location evidence="1 12">Mitochondrion</location>
    </subcellularLocation>
</comment>
<evidence type="ECO:0000256" key="13">
    <source>
        <dbReference type="SAM" id="MobiDB-lite"/>
    </source>
</evidence>
<evidence type="ECO:0000256" key="10">
    <source>
        <dbReference type="ARBA" id="ARBA00047665"/>
    </source>
</evidence>
<evidence type="ECO:0000256" key="3">
    <source>
        <dbReference type="ARBA" id="ARBA00011690"/>
    </source>
</evidence>
<dbReference type="FunFam" id="3.30.70.1400:FF:000001">
    <property type="entry name" value="Aminomethyltransferase"/>
    <property type="match status" value="1"/>
</dbReference>
<name>A0A1E1JX52_9HELO</name>
<evidence type="ECO:0000256" key="11">
    <source>
        <dbReference type="PIRSR" id="PIRSR006487-1"/>
    </source>
</evidence>
<keyword evidence="7 12" id="KW-0809">Transit peptide</keyword>
<sequence>MKRLRAVSSLADSVAVQRTASRSSRTLSTALYRKTPPISAPKPYSLSRVSPPSLLKQTTRHASTATPNYSALQKTPLYDLHLTHGGKMVPFGGFHMPVQYTSLSVSASHHFTRSHASLFDVSHMVQHRFSGPGVNAFLERITPASIAGLETQKSTLSTLLWPVTGGIVDDTILTRLGPELFYVVTNAGCREKDLPYLKAELEAFLKEGGQKVEWEVLEGWGLIALQGPLSKDVLSKVMVQSTGAGELKDMFFGSSKFIKIKLLNGEVSSPLLVSRGGYTGEDGFEISIPESEAVVVTETLLQSAGPEQLQLAGLGARDSLRLEAGMCLYGHDLDDSTTPVEAALSWVIGKDRRTSGGFHGAEVILAQLTPKTKGGPGVERRRIGLIIEGAPAREGAEIVNDKGEKVGNVTSGCPSPTLGKNIAMGYIKDGFHKVGTDVEVVVRGKKRTAKVTKMPFVPSKYWKGTALS</sequence>
<evidence type="ECO:0000256" key="12">
    <source>
        <dbReference type="RuleBase" id="RU003981"/>
    </source>
</evidence>
<feature type="domain" description="GCVT N-terminal" evidence="14">
    <location>
        <begin position="77"/>
        <end position="351"/>
    </location>
</feature>
<dbReference type="InParanoid" id="A0A1E1JX52"/>
<feature type="region of interest" description="Disordered" evidence="13">
    <location>
        <begin position="39"/>
        <end position="66"/>
    </location>
</feature>
<dbReference type="Pfam" id="PF01571">
    <property type="entry name" value="GCV_T"/>
    <property type="match status" value="1"/>
</dbReference>
<comment type="similarity">
    <text evidence="2 12">Belongs to the GcvT family.</text>
</comment>
<dbReference type="PANTHER" id="PTHR43757:SF2">
    <property type="entry name" value="AMINOMETHYLTRANSFERASE, MITOCHONDRIAL"/>
    <property type="match status" value="1"/>
</dbReference>
<dbReference type="InterPro" id="IPR029043">
    <property type="entry name" value="GcvT/YgfZ_C"/>
</dbReference>
<dbReference type="Gene3D" id="3.30.70.1400">
    <property type="entry name" value="Aminomethyltransferase beta-barrel domains"/>
    <property type="match status" value="1"/>
</dbReference>
<feature type="compositionally biased region" description="Polar residues" evidence="13">
    <location>
        <begin position="47"/>
        <end position="66"/>
    </location>
</feature>
<dbReference type="GO" id="GO:0008483">
    <property type="term" value="F:transaminase activity"/>
    <property type="evidence" value="ECO:0007669"/>
    <property type="project" value="UniProtKB-KW"/>
</dbReference>
<dbReference type="PANTHER" id="PTHR43757">
    <property type="entry name" value="AMINOMETHYLTRANSFERASE"/>
    <property type="match status" value="1"/>
</dbReference>
<dbReference type="Gene3D" id="2.40.30.110">
    <property type="entry name" value="Aminomethyltransferase beta-barrel domains"/>
    <property type="match status" value="1"/>
</dbReference>
<evidence type="ECO:0000256" key="1">
    <source>
        <dbReference type="ARBA" id="ARBA00004173"/>
    </source>
</evidence>
<dbReference type="SUPFAM" id="SSF101790">
    <property type="entry name" value="Aminomethyltransferase beta-barrel domain"/>
    <property type="match status" value="1"/>
</dbReference>
<comment type="caution">
    <text evidence="16">The sequence shown here is derived from an EMBL/GenBank/DDBJ whole genome shotgun (WGS) entry which is preliminary data.</text>
</comment>
<keyword evidence="17" id="KW-1185">Reference proteome</keyword>
<dbReference type="PIRSF" id="PIRSF006487">
    <property type="entry name" value="GcvT"/>
    <property type="match status" value="1"/>
</dbReference>
<gene>
    <name evidence="16" type="ORF">RCO7_06885</name>
</gene>
<dbReference type="GO" id="GO:0004047">
    <property type="term" value="F:aminomethyltransferase activity"/>
    <property type="evidence" value="ECO:0007669"/>
    <property type="project" value="UniProtKB-EC"/>
</dbReference>
<dbReference type="InterPro" id="IPR013977">
    <property type="entry name" value="GcvT_C"/>
</dbReference>
<dbReference type="NCBIfam" id="NF001567">
    <property type="entry name" value="PRK00389.1"/>
    <property type="match status" value="1"/>
</dbReference>
<evidence type="ECO:0000256" key="8">
    <source>
        <dbReference type="ARBA" id="ARBA00023128"/>
    </source>
</evidence>
<evidence type="ECO:0000256" key="6">
    <source>
        <dbReference type="ARBA" id="ARBA00022679"/>
    </source>
</evidence>
<evidence type="ECO:0000256" key="2">
    <source>
        <dbReference type="ARBA" id="ARBA00008609"/>
    </source>
</evidence>
<dbReference type="InterPro" id="IPR006222">
    <property type="entry name" value="GCVT_N"/>
</dbReference>
<dbReference type="Gene3D" id="4.10.1250.10">
    <property type="entry name" value="Aminomethyltransferase fragment"/>
    <property type="match status" value="1"/>
</dbReference>
<dbReference type="InterPro" id="IPR006223">
    <property type="entry name" value="GcvT"/>
</dbReference>
<comment type="function">
    <text evidence="12">The glycine cleavage system catalyzes the degradation of glycine.</text>
</comment>
<evidence type="ECO:0000259" key="14">
    <source>
        <dbReference type="Pfam" id="PF01571"/>
    </source>
</evidence>
<evidence type="ECO:0000313" key="16">
    <source>
        <dbReference type="EMBL" id="CZS90495.1"/>
    </source>
</evidence>
<evidence type="ECO:0000256" key="5">
    <source>
        <dbReference type="ARBA" id="ARBA00022576"/>
    </source>
</evidence>
<dbReference type="FunFam" id="4.10.1250.10:FF:000002">
    <property type="entry name" value="Aminomethyltransferase"/>
    <property type="match status" value="1"/>
</dbReference>
<evidence type="ECO:0000256" key="9">
    <source>
        <dbReference type="ARBA" id="ARBA00031395"/>
    </source>
</evidence>
<protein>
    <recommendedName>
        <fullName evidence="4 12">Aminomethyltransferase</fullName>
        <ecNumber evidence="4 12">2.1.2.10</ecNumber>
    </recommendedName>
    <alternativeName>
        <fullName evidence="9 12">Glycine cleavage system T protein</fullName>
    </alternativeName>
</protein>
<dbReference type="InterPro" id="IPR028896">
    <property type="entry name" value="GcvT/YgfZ/DmdA"/>
</dbReference>
<dbReference type="Gene3D" id="3.30.1360.120">
    <property type="entry name" value="Probable tRNA modification gtpase trme, domain 1"/>
    <property type="match status" value="1"/>
</dbReference>